<accession>A0ACC3NY10</accession>
<comment type="caution">
    <text evidence="1">The sequence shown here is derived from an EMBL/GenBank/DDBJ whole genome shotgun (WGS) entry which is preliminary data.</text>
</comment>
<evidence type="ECO:0000313" key="2">
    <source>
        <dbReference type="Proteomes" id="UP001281147"/>
    </source>
</evidence>
<dbReference type="EMBL" id="JAUTXU010000003">
    <property type="protein sequence ID" value="KAK3725120.1"/>
    <property type="molecule type" value="Genomic_DNA"/>
</dbReference>
<keyword evidence="2" id="KW-1185">Reference proteome</keyword>
<sequence length="314" mass="35732">MASSLQYTVLPDRAKKAIEGFLPNEEAIAKRTEDFGDVKPRQEDQDGDTETLDDALFTHHFTKTPGDYEEVQWHYVTCGQENGTPIVFLHGIPASKHWHHQMAVLSATHFCVAIDLKGYGQSEKSLVLLPPKQCYLVTHDRGTLQADFICASHPDAVLGYARGEQHLYHFDPVLAPQHEIFTMAPYTGVMEDRKKFVIFVYTWITQKPVPRTEMERVVQEFCYPGINSRRGWKDANGATSKQGLLKAWECPVVIMQGYDSKTQPREFYQEAREYIPNAAAVEIRYLSGGYFWTLESPEETTVAVKRLIELAEGK</sequence>
<dbReference type="Proteomes" id="UP001281147">
    <property type="component" value="Unassembled WGS sequence"/>
</dbReference>
<gene>
    <name evidence="1" type="ORF">LTR37_000631</name>
</gene>
<evidence type="ECO:0000313" key="1">
    <source>
        <dbReference type="EMBL" id="KAK3725120.1"/>
    </source>
</evidence>
<protein>
    <submittedName>
        <fullName evidence="1">Uncharacterized protein</fullName>
    </submittedName>
</protein>
<reference evidence="1" key="1">
    <citation type="submission" date="2023-07" db="EMBL/GenBank/DDBJ databases">
        <title>Black Yeasts Isolated from many extreme environments.</title>
        <authorList>
            <person name="Coleine C."/>
            <person name="Stajich J.E."/>
            <person name="Selbmann L."/>
        </authorList>
    </citation>
    <scope>NUCLEOTIDE SEQUENCE</scope>
    <source>
        <strain evidence="1">CCFEE 5714</strain>
    </source>
</reference>
<name>A0ACC3NY10_9PEZI</name>
<organism evidence="1 2">
    <name type="scientific">Vermiconidia calcicola</name>
    <dbReference type="NCBI Taxonomy" id="1690605"/>
    <lineage>
        <taxon>Eukaryota</taxon>
        <taxon>Fungi</taxon>
        <taxon>Dikarya</taxon>
        <taxon>Ascomycota</taxon>
        <taxon>Pezizomycotina</taxon>
        <taxon>Dothideomycetes</taxon>
        <taxon>Dothideomycetidae</taxon>
        <taxon>Mycosphaerellales</taxon>
        <taxon>Extremaceae</taxon>
        <taxon>Vermiconidia</taxon>
    </lineage>
</organism>
<proteinExistence type="predicted"/>